<accession>A0A2Z3HTM3</accession>
<dbReference type="InterPro" id="IPR035437">
    <property type="entry name" value="SNase_OB-fold_sf"/>
</dbReference>
<evidence type="ECO:0000313" key="3">
    <source>
        <dbReference type="Proteomes" id="UP000247763"/>
    </source>
</evidence>
<keyword evidence="1" id="KW-0732">Signal</keyword>
<dbReference type="SUPFAM" id="SSF50199">
    <property type="entry name" value="Staphylococcal nuclease"/>
    <property type="match status" value="1"/>
</dbReference>
<name>A0A2Z3HTM3_9CAUL</name>
<organism evidence="2 3">
    <name type="scientific">Phenylobacterium parvum</name>
    <dbReference type="NCBI Taxonomy" id="2201350"/>
    <lineage>
        <taxon>Bacteria</taxon>
        <taxon>Pseudomonadati</taxon>
        <taxon>Pseudomonadota</taxon>
        <taxon>Alphaproteobacteria</taxon>
        <taxon>Caulobacterales</taxon>
        <taxon>Caulobacteraceae</taxon>
        <taxon>Phenylobacterium</taxon>
    </lineage>
</organism>
<dbReference type="Proteomes" id="UP000247763">
    <property type="component" value="Chromosome"/>
</dbReference>
<dbReference type="KEGG" id="phb:HYN04_13110"/>
<reference evidence="3" key="1">
    <citation type="submission" date="2018-05" db="EMBL/GenBank/DDBJ databases">
        <title>Genome sequencing of Phenylobacterium sp. HYN0004.</title>
        <authorList>
            <person name="Yi H."/>
            <person name="Baek C."/>
        </authorList>
    </citation>
    <scope>NUCLEOTIDE SEQUENCE [LARGE SCALE GENOMIC DNA]</scope>
    <source>
        <strain evidence="3">HYN0004</strain>
    </source>
</reference>
<evidence type="ECO:0000256" key="1">
    <source>
        <dbReference type="SAM" id="SignalP"/>
    </source>
</evidence>
<proteinExistence type="predicted"/>
<evidence type="ECO:0000313" key="2">
    <source>
        <dbReference type="EMBL" id="AWM78612.1"/>
    </source>
</evidence>
<feature type="signal peptide" evidence="1">
    <location>
        <begin position="1"/>
        <end position="29"/>
    </location>
</feature>
<dbReference type="OrthoDB" id="9805504at2"/>
<gene>
    <name evidence="2" type="ORF">HYN04_13110</name>
</gene>
<protein>
    <submittedName>
        <fullName evidence="2">Nuclease</fullName>
    </submittedName>
</protein>
<dbReference type="Gene3D" id="2.40.50.90">
    <property type="match status" value="1"/>
</dbReference>
<dbReference type="RefSeq" id="WP_110451178.1">
    <property type="nucleotide sequence ID" value="NZ_CP029479.1"/>
</dbReference>
<keyword evidence="3" id="KW-1185">Reference proteome</keyword>
<dbReference type="AlphaFoldDB" id="A0A2Z3HTM3"/>
<sequence>MNRRRVRFSPPLATGLVGLVLLAGGPALADPCGAVPQKGPMPASLARGERFSGPVVHVGDGDSLCVAVGPRRGADWVEVRLADFYAPELKEPGGRKARDTLKRITAGRRVDCVSRGRSWDRVAAECRLAGRSLGDHMRAAGVREGGRGRAPRPL</sequence>
<dbReference type="EMBL" id="CP029479">
    <property type="protein sequence ID" value="AWM78612.1"/>
    <property type="molecule type" value="Genomic_DNA"/>
</dbReference>
<feature type="chain" id="PRO_5016243438" evidence="1">
    <location>
        <begin position="30"/>
        <end position="154"/>
    </location>
</feature>